<organism evidence="1 2">
    <name type="scientific">Cardiocondyla obscurior</name>
    <dbReference type="NCBI Taxonomy" id="286306"/>
    <lineage>
        <taxon>Eukaryota</taxon>
        <taxon>Metazoa</taxon>
        <taxon>Ecdysozoa</taxon>
        <taxon>Arthropoda</taxon>
        <taxon>Hexapoda</taxon>
        <taxon>Insecta</taxon>
        <taxon>Pterygota</taxon>
        <taxon>Neoptera</taxon>
        <taxon>Endopterygota</taxon>
        <taxon>Hymenoptera</taxon>
        <taxon>Apocrita</taxon>
        <taxon>Aculeata</taxon>
        <taxon>Formicoidea</taxon>
        <taxon>Formicidae</taxon>
        <taxon>Myrmicinae</taxon>
        <taxon>Cardiocondyla</taxon>
    </lineage>
</organism>
<reference evidence="1 2" key="1">
    <citation type="submission" date="2023-03" db="EMBL/GenBank/DDBJ databases">
        <title>High recombination rates correlate with genetic variation in Cardiocondyla obscurior ants.</title>
        <authorList>
            <person name="Errbii M."/>
        </authorList>
    </citation>
    <scope>NUCLEOTIDE SEQUENCE [LARGE SCALE GENOMIC DNA]</scope>
    <source>
        <strain evidence="1">Alpha-2009</strain>
        <tissue evidence="1">Whole body</tissue>
    </source>
</reference>
<sequence length="55" mass="6504">MSSAGKIFSNFFVDNFKDCNHQTPCTHTHTYTHTYLYIHPVVFIIMFLKRGKDFC</sequence>
<dbReference type="EMBL" id="JADYXP020000022">
    <property type="protein sequence ID" value="KAL0102528.1"/>
    <property type="molecule type" value="Genomic_DNA"/>
</dbReference>
<comment type="caution">
    <text evidence="1">The sequence shown here is derived from an EMBL/GenBank/DDBJ whole genome shotgun (WGS) entry which is preliminary data.</text>
</comment>
<evidence type="ECO:0000313" key="1">
    <source>
        <dbReference type="EMBL" id="KAL0102528.1"/>
    </source>
</evidence>
<keyword evidence="2" id="KW-1185">Reference proteome</keyword>
<dbReference type="Proteomes" id="UP001430953">
    <property type="component" value="Unassembled WGS sequence"/>
</dbReference>
<protein>
    <submittedName>
        <fullName evidence="1">Uncharacterized protein</fullName>
    </submittedName>
</protein>
<dbReference type="AlphaFoldDB" id="A0AAW2EGP5"/>
<name>A0AAW2EGP5_9HYME</name>
<evidence type="ECO:0000313" key="2">
    <source>
        <dbReference type="Proteomes" id="UP001430953"/>
    </source>
</evidence>
<gene>
    <name evidence="1" type="ORF">PUN28_018073</name>
</gene>
<accession>A0AAW2EGP5</accession>
<proteinExistence type="predicted"/>